<keyword evidence="3" id="KW-0479">Metal-binding</keyword>
<evidence type="ECO:0000256" key="4">
    <source>
        <dbReference type="ARBA" id="ARBA00023004"/>
    </source>
</evidence>
<evidence type="ECO:0000256" key="1">
    <source>
        <dbReference type="ARBA" id="ARBA00001966"/>
    </source>
</evidence>
<evidence type="ECO:0000256" key="3">
    <source>
        <dbReference type="ARBA" id="ARBA00022723"/>
    </source>
</evidence>
<dbReference type="Proteomes" id="UP000885690">
    <property type="component" value="Unassembled WGS sequence"/>
</dbReference>
<dbReference type="SUPFAM" id="SSF102114">
    <property type="entry name" value="Radical SAM enzymes"/>
    <property type="match status" value="1"/>
</dbReference>
<keyword evidence="5" id="KW-0411">Iron-sulfur</keyword>
<dbReference type="GO" id="GO:0046872">
    <property type="term" value="F:metal ion binding"/>
    <property type="evidence" value="ECO:0007669"/>
    <property type="project" value="UniProtKB-KW"/>
</dbReference>
<organism evidence="7">
    <name type="scientific">Thermosulfidibacter takaii</name>
    <dbReference type="NCBI Taxonomy" id="412593"/>
    <lineage>
        <taxon>Bacteria</taxon>
        <taxon>Pseudomonadati</taxon>
        <taxon>Thermosulfidibacterota</taxon>
        <taxon>Thermosulfidibacteria</taxon>
        <taxon>Thermosulfidibacterales</taxon>
        <taxon>Thermosulfidibacteraceae</taxon>
    </lineage>
</organism>
<dbReference type="SMART" id="SM00729">
    <property type="entry name" value="Elp3"/>
    <property type="match status" value="1"/>
</dbReference>
<evidence type="ECO:0000259" key="6">
    <source>
        <dbReference type="SMART" id="SM00729"/>
    </source>
</evidence>
<dbReference type="InterPro" id="IPR051198">
    <property type="entry name" value="BchE-like"/>
</dbReference>
<evidence type="ECO:0000313" key="7">
    <source>
        <dbReference type="EMBL" id="HDD52491.1"/>
    </source>
</evidence>
<dbReference type="Gene3D" id="3.30.750.200">
    <property type="match status" value="1"/>
</dbReference>
<sequence length="161" mass="18240">MPRLVLRITPPSEVRPEGVTPPFLELVRKYCNNKSLTVGAQSGSEERLLAIGRGHGVEEIRRAARWAREYGFTSHLDFIFGFPVERGKGRRETVVLVEELVSLYGAKIHAHYFMPLPGTPYAGASQEPLHRWLMKRLVELSRLGMLDGSWQEQAKEVGAWD</sequence>
<accession>A0A7C0U5P1</accession>
<dbReference type="AlphaFoldDB" id="A0A7C0U5P1"/>
<feature type="domain" description="Elp3/MiaA/NifB-like radical SAM core" evidence="6">
    <location>
        <begin position="2"/>
        <end position="140"/>
    </location>
</feature>
<gene>
    <name evidence="7" type="ORF">ENF32_00260</name>
</gene>
<reference evidence="7" key="1">
    <citation type="journal article" date="2020" name="mSystems">
        <title>Genome- and Community-Level Interaction Insights into Carbon Utilization and Element Cycling Functions of Hydrothermarchaeota in Hydrothermal Sediment.</title>
        <authorList>
            <person name="Zhou Z."/>
            <person name="Liu Y."/>
            <person name="Xu W."/>
            <person name="Pan J."/>
            <person name="Luo Z.H."/>
            <person name="Li M."/>
        </authorList>
    </citation>
    <scope>NUCLEOTIDE SEQUENCE [LARGE SCALE GENOMIC DNA]</scope>
    <source>
        <strain evidence="7">HyVt-115</strain>
    </source>
</reference>
<comment type="cofactor">
    <cofactor evidence="1">
        <name>[4Fe-4S] cluster</name>
        <dbReference type="ChEBI" id="CHEBI:49883"/>
    </cofactor>
</comment>
<dbReference type="InterPro" id="IPR007197">
    <property type="entry name" value="rSAM"/>
</dbReference>
<dbReference type="PANTHER" id="PTHR43409:SF17">
    <property type="entry name" value="METHYLTHIOTRANSFERASE MJ0865-RELATED"/>
    <property type="match status" value="1"/>
</dbReference>
<dbReference type="Pfam" id="PF04055">
    <property type="entry name" value="Radical_SAM"/>
    <property type="match status" value="1"/>
</dbReference>
<dbReference type="GO" id="GO:0003824">
    <property type="term" value="F:catalytic activity"/>
    <property type="evidence" value="ECO:0007669"/>
    <property type="project" value="InterPro"/>
</dbReference>
<dbReference type="EMBL" id="DQWS01000010">
    <property type="protein sequence ID" value="HDD52491.1"/>
    <property type="molecule type" value="Genomic_DNA"/>
</dbReference>
<protein>
    <submittedName>
        <fullName evidence="7">Radical SAM protein</fullName>
    </submittedName>
</protein>
<keyword evidence="2" id="KW-0949">S-adenosyl-L-methionine</keyword>
<keyword evidence="4" id="KW-0408">Iron</keyword>
<dbReference type="PANTHER" id="PTHR43409">
    <property type="entry name" value="ANAEROBIC MAGNESIUM-PROTOPORPHYRIN IX MONOMETHYL ESTER CYCLASE-RELATED"/>
    <property type="match status" value="1"/>
</dbReference>
<dbReference type="GO" id="GO:0051536">
    <property type="term" value="F:iron-sulfur cluster binding"/>
    <property type="evidence" value="ECO:0007669"/>
    <property type="project" value="UniProtKB-KW"/>
</dbReference>
<proteinExistence type="predicted"/>
<dbReference type="InterPro" id="IPR006638">
    <property type="entry name" value="Elp3/MiaA/NifB-like_rSAM"/>
</dbReference>
<dbReference type="InterPro" id="IPR058240">
    <property type="entry name" value="rSAM_sf"/>
</dbReference>
<comment type="caution">
    <text evidence="7">The sequence shown here is derived from an EMBL/GenBank/DDBJ whole genome shotgun (WGS) entry which is preliminary data.</text>
</comment>
<name>A0A7C0U5P1_9BACT</name>
<evidence type="ECO:0000256" key="5">
    <source>
        <dbReference type="ARBA" id="ARBA00023014"/>
    </source>
</evidence>
<evidence type="ECO:0000256" key="2">
    <source>
        <dbReference type="ARBA" id="ARBA00022691"/>
    </source>
</evidence>